<dbReference type="RefSeq" id="WP_089301729.1">
    <property type="nucleotide sequence ID" value="NZ_FZNW01000011.1"/>
</dbReference>
<name>A0A238XLA5_9PSEU</name>
<dbReference type="SUPFAM" id="SSF56176">
    <property type="entry name" value="FAD-binding/transporter-associated domain-like"/>
    <property type="match status" value="1"/>
</dbReference>
<evidence type="ECO:0000256" key="1">
    <source>
        <dbReference type="ARBA" id="ARBA00001974"/>
    </source>
</evidence>
<keyword evidence="5" id="KW-0560">Oxidoreductase</keyword>
<feature type="domain" description="FAD linked oxidase N-terminal" evidence="7">
    <location>
        <begin position="4"/>
        <end position="41"/>
    </location>
</feature>
<dbReference type="Pfam" id="PF01565">
    <property type="entry name" value="FAD_binding_4"/>
    <property type="match status" value="1"/>
</dbReference>
<feature type="region of interest" description="Disordered" evidence="6">
    <location>
        <begin position="40"/>
        <end position="68"/>
    </location>
</feature>
<accession>A0A238XLA5</accession>
<evidence type="ECO:0000256" key="4">
    <source>
        <dbReference type="ARBA" id="ARBA00022827"/>
    </source>
</evidence>
<proteinExistence type="inferred from homology"/>
<dbReference type="GO" id="GO:0050660">
    <property type="term" value="F:flavin adenine dinucleotide binding"/>
    <property type="evidence" value="ECO:0007669"/>
    <property type="project" value="InterPro"/>
</dbReference>
<evidence type="ECO:0000313" key="9">
    <source>
        <dbReference type="Proteomes" id="UP000198348"/>
    </source>
</evidence>
<keyword evidence="4" id="KW-0274">FAD</keyword>
<comment type="cofactor">
    <cofactor evidence="1">
        <name>FAD</name>
        <dbReference type="ChEBI" id="CHEBI:57692"/>
    </cofactor>
</comment>
<reference evidence="8 9" key="1">
    <citation type="submission" date="2017-06" db="EMBL/GenBank/DDBJ databases">
        <authorList>
            <person name="Kim H.J."/>
            <person name="Triplett B.A."/>
        </authorList>
    </citation>
    <scope>NUCLEOTIDE SEQUENCE [LARGE SCALE GENOMIC DNA]</scope>
    <source>
        <strain evidence="8 9">DSM 45207</strain>
    </source>
</reference>
<dbReference type="Gene3D" id="3.30.465.10">
    <property type="match status" value="1"/>
</dbReference>
<organism evidence="8 9">
    <name type="scientific">Haloechinothrix alba</name>
    <dbReference type="NCBI Taxonomy" id="664784"/>
    <lineage>
        <taxon>Bacteria</taxon>
        <taxon>Bacillati</taxon>
        <taxon>Actinomycetota</taxon>
        <taxon>Actinomycetes</taxon>
        <taxon>Pseudonocardiales</taxon>
        <taxon>Pseudonocardiaceae</taxon>
        <taxon>Haloechinothrix</taxon>
    </lineage>
</organism>
<dbReference type="InterPro" id="IPR016169">
    <property type="entry name" value="FAD-bd_PCMH_sub2"/>
</dbReference>
<dbReference type="GO" id="GO:0016491">
    <property type="term" value="F:oxidoreductase activity"/>
    <property type="evidence" value="ECO:0007669"/>
    <property type="project" value="UniProtKB-KW"/>
</dbReference>
<keyword evidence="9" id="KW-1185">Reference proteome</keyword>
<keyword evidence="3" id="KW-0285">Flavoprotein</keyword>
<evidence type="ECO:0000313" key="8">
    <source>
        <dbReference type="EMBL" id="SNR59717.1"/>
    </source>
</evidence>
<comment type="similarity">
    <text evidence="2">Belongs to the oxygen-dependent FAD-linked oxidoreductase family.</text>
</comment>
<dbReference type="InterPro" id="IPR006094">
    <property type="entry name" value="Oxid_FAD_bind_N"/>
</dbReference>
<dbReference type="PANTHER" id="PTHR42973:SF39">
    <property type="entry name" value="FAD-BINDING PCMH-TYPE DOMAIN-CONTAINING PROTEIN"/>
    <property type="match status" value="1"/>
</dbReference>
<protein>
    <submittedName>
        <fullName evidence="8">FAD binding domain-containing protein</fullName>
    </submittedName>
</protein>
<evidence type="ECO:0000259" key="7">
    <source>
        <dbReference type="Pfam" id="PF01565"/>
    </source>
</evidence>
<sequence length="131" mass="13665">MPGTGVAGLTLGGGTGYLNRKYGPACDNLLSADVVNADGRFRDHHQPADPESPIEAEATEMSSPGRLTPTSLLLVPANPEKADGLLGLPAGTVVPSTTDEVELGIRRSDRAELGIRPVDVDRTDTHGLIAR</sequence>
<dbReference type="InterPro" id="IPR036318">
    <property type="entry name" value="FAD-bd_PCMH-like_sf"/>
</dbReference>
<dbReference type="EMBL" id="FZNW01000011">
    <property type="protein sequence ID" value="SNR59717.1"/>
    <property type="molecule type" value="Genomic_DNA"/>
</dbReference>
<evidence type="ECO:0000256" key="2">
    <source>
        <dbReference type="ARBA" id="ARBA00005466"/>
    </source>
</evidence>
<evidence type="ECO:0000256" key="3">
    <source>
        <dbReference type="ARBA" id="ARBA00022630"/>
    </source>
</evidence>
<evidence type="ECO:0000256" key="5">
    <source>
        <dbReference type="ARBA" id="ARBA00023002"/>
    </source>
</evidence>
<dbReference type="AlphaFoldDB" id="A0A238XLA5"/>
<dbReference type="InterPro" id="IPR050416">
    <property type="entry name" value="FAD-linked_Oxidoreductase"/>
</dbReference>
<dbReference type="PANTHER" id="PTHR42973">
    <property type="entry name" value="BINDING OXIDOREDUCTASE, PUTATIVE (AFU_ORTHOLOGUE AFUA_1G17690)-RELATED"/>
    <property type="match status" value="1"/>
</dbReference>
<gene>
    <name evidence="8" type="ORF">SAMN06265360_111108</name>
</gene>
<evidence type="ECO:0000256" key="6">
    <source>
        <dbReference type="SAM" id="MobiDB-lite"/>
    </source>
</evidence>
<dbReference type="Proteomes" id="UP000198348">
    <property type="component" value="Unassembled WGS sequence"/>
</dbReference>
<dbReference type="OrthoDB" id="9775082at2"/>